<dbReference type="NCBIfam" id="TIGR00634">
    <property type="entry name" value="recN"/>
    <property type="match status" value="1"/>
</dbReference>
<dbReference type="PANTHER" id="PTHR11059">
    <property type="entry name" value="DNA REPAIR PROTEIN RECN"/>
    <property type="match status" value="1"/>
</dbReference>
<feature type="domain" description="RecF/RecN/SMC N-terminal" evidence="11">
    <location>
        <begin position="2"/>
        <end position="507"/>
    </location>
</feature>
<evidence type="ECO:0000313" key="13">
    <source>
        <dbReference type="Proteomes" id="UP001164803"/>
    </source>
</evidence>
<sequence>MLTELYVEHFVLIDSLRLKFGRGLHVFTGETGAGKSLLLDATRFVLGQRASSGSIQRGADKALVEAVFEVADKPHVISQLAEWDIDVEDDMVIVSRTLYANGRSSCRVNGRNVTVQMLRSLGDALVEMQGQHESQSLLTSRYQRTLLDLFGKHTSLSHATADAYRTWRKRQEDLDQAQLSEGERARQIDILQFQINEIESADITPGEEDEVRAERSRLLAFGKLKGHLDILTAALEDPMYGAVTQLATAEGEIDEVIRQVPEAEEIRTLLQNARVNTEEAAFTLSKVASKMEADPDRLEEIENRLVVIRSLTRKYGPTSEEILTHLQNCKQSLRELMDHDALVESLELEVQQHKKRFLELAGKLHKARVRASKTLKDEVQNRLHHLHMNDARFEIKVSADEANTSENGYDEVEFLFSGNPGEPLMSLQKVASGGELSRTLLALKVVVADLEQVDTLIFDEIDAGVSGEAAYRVAKMLRELGRDRQVLCVTHAAQVAAAGHEHFQIVKNMVDGRAKTEVVPLSDVDRRDEVGRLLGAVVSDDTAFKHADALLESFRKDSITHV</sequence>
<dbReference type="InterPro" id="IPR027417">
    <property type="entry name" value="P-loop_NTPase"/>
</dbReference>
<keyword evidence="7 9" id="KW-0234">DNA repair</keyword>
<evidence type="ECO:0000259" key="11">
    <source>
        <dbReference type="Pfam" id="PF02463"/>
    </source>
</evidence>
<dbReference type="InterPro" id="IPR004604">
    <property type="entry name" value="DNA_recomb/repair_RecN"/>
</dbReference>
<dbReference type="PIRSF" id="PIRSF003128">
    <property type="entry name" value="RecN"/>
    <property type="match status" value="1"/>
</dbReference>
<evidence type="ECO:0000256" key="3">
    <source>
        <dbReference type="ARBA" id="ARBA00021315"/>
    </source>
</evidence>
<evidence type="ECO:0000256" key="6">
    <source>
        <dbReference type="ARBA" id="ARBA00022840"/>
    </source>
</evidence>
<dbReference type="PANTHER" id="PTHR11059:SF0">
    <property type="entry name" value="DNA REPAIR PROTEIN RECN"/>
    <property type="match status" value="1"/>
</dbReference>
<dbReference type="InterPro" id="IPR003395">
    <property type="entry name" value="RecF/RecN/SMC_N"/>
</dbReference>
<keyword evidence="5 9" id="KW-0227">DNA damage</keyword>
<proteinExistence type="inferred from homology"/>
<dbReference type="Pfam" id="PF02463">
    <property type="entry name" value="SMC_N"/>
    <property type="match status" value="1"/>
</dbReference>
<dbReference type="CDD" id="cd03241">
    <property type="entry name" value="ABC_RecN"/>
    <property type="match status" value="2"/>
</dbReference>
<feature type="coiled-coil region" evidence="10">
    <location>
        <begin position="336"/>
        <end position="363"/>
    </location>
</feature>
<keyword evidence="13" id="KW-1185">Reference proteome</keyword>
<dbReference type="Proteomes" id="UP001164803">
    <property type="component" value="Chromosome"/>
</dbReference>
<evidence type="ECO:0000256" key="10">
    <source>
        <dbReference type="SAM" id="Coils"/>
    </source>
</evidence>
<comment type="similarity">
    <text evidence="2 9">Belongs to the RecN family.</text>
</comment>
<evidence type="ECO:0000256" key="7">
    <source>
        <dbReference type="ARBA" id="ARBA00023204"/>
    </source>
</evidence>
<protein>
    <recommendedName>
        <fullName evidence="3 9">DNA repair protein RecN</fullName>
    </recommendedName>
    <alternativeName>
        <fullName evidence="8 9">Recombination protein N</fullName>
    </alternativeName>
</protein>
<dbReference type="NCBIfam" id="NF008121">
    <property type="entry name" value="PRK10869.1"/>
    <property type="match status" value="1"/>
</dbReference>
<evidence type="ECO:0000256" key="4">
    <source>
        <dbReference type="ARBA" id="ARBA00022741"/>
    </source>
</evidence>
<evidence type="ECO:0000256" key="9">
    <source>
        <dbReference type="PIRNR" id="PIRNR003128"/>
    </source>
</evidence>
<dbReference type="Gene3D" id="3.40.50.300">
    <property type="entry name" value="P-loop containing nucleotide triphosphate hydrolases"/>
    <property type="match status" value="2"/>
</dbReference>
<evidence type="ECO:0000256" key="8">
    <source>
        <dbReference type="ARBA" id="ARBA00033408"/>
    </source>
</evidence>
<evidence type="ECO:0000313" key="12">
    <source>
        <dbReference type="EMBL" id="WAH39019.1"/>
    </source>
</evidence>
<evidence type="ECO:0000256" key="1">
    <source>
        <dbReference type="ARBA" id="ARBA00003618"/>
    </source>
</evidence>
<keyword evidence="10" id="KW-0175">Coiled coil</keyword>
<dbReference type="RefSeq" id="WP_268046655.1">
    <property type="nucleotide sequence ID" value="NZ_CP104064.1"/>
</dbReference>
<keyword evidence="6" id="KW-0067">ATP-binding</keyword>
<organism evidence="12 13">
    <name type="scientific">Alicyclobacillus dauci</name>
    <dbReference type="NCBI Taxonomy" id="1475485"/>
    <lineage>
        <taxon>Bacteria</taxon>
        <taxon>Bacillati</taxon>
        <taxon>Bacillota</taxon>
        <taxon>Bacilli</taxon>
        <taxon>Bacillales</taxon>
        <taxon>Alicyclobacillaceae</taxon>
        <taxon>Alicyclobacillus</taxon>
    </lineage>
</organism>
<keyword evidence="4" id="KW-0547">Nucleotide-binding</keyword>
<evidence type="ECO:0000256" key="5">
    <source>
        <dbReference type="ARBA" id="ARBA00022763"/>
    </source>
</evidence>
<gene>
    <name evidence="12" type="primary">recN</name>
    <name evidence="12" type="ORF">NZD86_11315</name>
</gene>
<name>A0ABY6Z816_9BACL</name>
<reference evidence="12" key="1">
    <citation type="submission" date="2022-08" db="EMBL/GenBank/DDBJ databases">
        <title>Alicyclobacillus dauci DSM2870, complete genome.</title>
        <authorList>
            <person name="Wang Q."/>
            <person name="Cai R."/>
            <person name="Wang Z."/>
        </authorList>
    </citation>
    <scope>NUCLEOTIDE SEQUENCE</scope>
    <source>
        <strain evidence="12">DSM 28700</strain>
    </source>
</reference>
<dbReference type="SUPFAM" id="SSF52540">
    <property type="entry name" value="P-loop containing nucleoside triphosphate hydrolases"/>
    <property type="match status" value="1"/>
</dbReference>
<accession>A0ABY6Z816</accession>
<evidence type="ECO:0000256" key="2">
    <source>
        <dbReference type="ARBA" id="ARBA00009441"/>
    </source>
</evidence>
<dbReference type="EMBL" id="CP104064">
    <property type="protein sequence ID" value="WAH39019.1"/>
    <property type="molecule type" value="Genomic_DNA"/>
</dbReference>
<comment type="function">
    <text evidence="1 9">May be involved in recombinational repair of damaged DNA.</text>
</comment>